<comment type="caution">
    <text evidence="1">The sequence shown here is derived from an EMBL/GenBank/DDBJ whole genome shotgun (WGS) entry which is preliminary data.</text>
</comment>
<reference evidence="1 2" key="1">
    <citation type="submission" date="2024-07" db="EMBL/GenBank/DDBJ databases">
        <title>Genomic Encyclopedia of Type Strains, Phase V (KMG-V): Genome sequencing to study the core and pangenomes of soil and plant-associated prokaryotes.</title>
        <authorList>
            <person name="Whitman W."/>
        </authorList>
    </citation>
    <scope>NUCLEOTIDE SEQUENCE [LARGE SCALE GENOMIC DNA]</scope>
    <source>
        <strain evidence="1 2">USDA 222</strain>
    </source>
</reference>
<evidence type="ECO:0000313" key="1">
    <source>
        <dbReference type="EMBL" id="MEY9469813.1"/>
    </source>
</evidence>
<dbReference type="RefSeq" id="WP_036035664.1">
    <property type="nucleotide sequence ID" value="NZ_JBGBYD010000002.1"/>
</dbReference>
<gene>
    <name evidence="1" type="ORF">ABH992_002212</name>
</gene>
<protein>
    <submittedName>
        <fullName evidence="1">Uncharacterized protein</fullName>
    </submittedName>
</protein>
<keyword evidence="2" id="KW-1185">Reference proteome</keyword>
<organism evidence="1 2">
    <name type="scientific">Bradyrhizobium yuanmingense</name>
    <dbReference type="NCBI Taxonomy" id="108015"/>
    <lineage>
        <taxon>Bacteria</taxon>
        <taxon>Pseudomonadati</taxon>
        <taxon>Pseudomonadota</taxon>
        <taxon>Alphaproteobacteria</taxon>
        <taxon>Hyphomicrobiales</taxon>
        <taxon>Nitrobacteraceae</taxon>
        <taxon>Bradyrhizobium</taxon>
    </lineage>
</organism>
<proteinExistence type="predicted"/>
<dbReference type="Proteomes" id="UP001565474">
    <property type="component" value="Unassembled WGS sequence"/>
</dbReference>
<sequence length="215" mass="24288">MNRDAHRVVAAQVGAGPPEYESLNAADALLDGLLDHRLDAPDIRLGQVLMRNLMTQMEEKLRIRIRESAILDIVISVDDDRARQEALPEIGDLVADGLDLLSRYVCFVDARAILPERRARSAVGLADFLLFGQQQRRRLDVAMTEGRPEALLLEVLVFGQRRDEPRHFSGVLMVEAEEYGSLRHRLEDLGLRAENGFPQLRLQRECHGSSMTHNM</sequence>
<dbReference type="EMBL" id="JBGBZN010000002">
    <property type="protein sequence ID" value="MEY9469813.1"/>
    <property type="molecule type" value="Genomic_DNA"/>
</dbReference>
<evidence type="ECO:0000313" key="2">
    <source>
        <dbReference type="Proteomes" id="UP001565474"/>
    </source>
</evidence>
<accession>A0ABV4GD15</accession>
<name>A0ABV4GD15_9BRAD</name>